<dbReference type="Proteomes" id="UP000464178">
    <property type="component" value="Chromosome"/>
</dbReference>
<dbReference type="GO" id="GO:0000287">
    <property type="term" value="F:magnesium ion binding"/>
    <property type="evidence" value="ECO:0007669"/>
    <property type="project" value="InterPro"/>
</dbReference>
<dbReference type="Gene3D" id="3.30.1330.70">
    <property type="entry name" value="Holliday junction resolvase RusA"/>
    <property type="match status" value="1"/>
</dbReference>
<keyword evidence="2" id="KW-1185">Reference proteome</keyword>
<name>A0A6P2D6V3_9BACT</name>
<evidence type="ECO:0000313" key="2">
    <source>
        <dbReference type="Proteomes" id="UP000464178"/>
    </source>
</evidence>
<organism evidence="1 2">
    <name type="scientific">Gemmata massiliana</name>
    <dbReference type="NCBI Taxonomy" id="1210884"/>
    <lineage>
        <taxon>Bacteria</taxon>
        <taxon>Pseudomonadati</taxon>
        <taxon>Planctomycetota</taxon>
        <taxon>Planctomycetia</taxon>
        <taxon>Gemmatales</taxon>
        <taxon>Gemmataceae</taxon>
        <taxon>Gemmata</taxon>
    </lineage>
</organism>
<accession>A0A6P2D6V3</accession>
<dbReference type="AlphaFoldDB" id="A0A6P2D6V3"/>
<dbReference type="SUPFAM" id="SSF103084">
    <property type="entry name" value="Holliday junction resolvase RusA"/>
    <property type="match status" value="1"/>
</dbReference>
<dbReference type="EMBL" id="LR593886">
    <property type="protein sequence ID" value="VTR96733.1"/>
    <property type="molecule type" value="Genomic_DNA"/>
</dbReference>
<sequence>MARHLEFVVLGPPISNQQSTVQGRANLTAWRATIAGAATLAWPNQPLTIELKAVVINFYAGNEPSVDTDNMSKPILDVMQGIIYDNDRQVVQAQLTHAKLGGAYQIGGVRPIIVNALQAQSQFVYVSIEDPESPFALPK</sequence>
<dbReference type="RefSeq" id="WP_162670888.1">
    <property type="nucleotide sequence ID" value="NZ_LR593886.1"/>
</dbReference>
<evidence type="ECO:0000313" key="1">
    <source>
        <dbReference type="EMBL" id="VTR96733.1"/>
    </source>
</evidence>
<dbReference type="KEGG" id="gms:SOIL9_10730"/>
<dbReference type="Pfam" id="PF05866">
    <property type="entry name" value="RusA"/>
    <property type="match status" value="1"/>
</dbReference>
<dbReference type="InterPro" id="IPR008822">
    <property type="entry name" value="Endonuclease_RusA-like"/>
</dbReference>
<gene>
    <name evidence="1" type="ORF">SOIL9_10730</name>
</gene>
<dbReference type="GO" id="GO:0006310">
    <property type="term" value="P:DNA recombination"/>
    <property type="evidence" value="ECO:0007669"/>
    <property type="project" value="InterPro"/>
</dbReference>
<protein>
    <submittedName>
        <fullName evidence="1">Uncharacterized protein</fullName>
    </submittedName>
</protein>
<proteinExistence type="predicted"/>
<dbReference type="InterPro" id="IPR036614">
    <property type="entry name" value="RusA-like_sf"/>
</dbReference>
<reference evidence="1 2" key="1">
    <citation type="submission" date="2019-05" db="EMBL/GenBank/DDBJ databases">
        <authorList>
            <consortium name="Science for Life Laboratories"/>
        </authorList>
    </citation>
    <scope>NUCLEOTIDE SEQUENCE [LARGE SCALE GENOMIC DNA]</scope>
    <source>
        <strain evidence="1">Soil9</strain>
    </source>
</reference>
<dbReference type="GO" id="GO:0006281">
    <property type="term" value="P:DNA repair"/>
    <property type="evidence" value="ECO:0007669"/>
    <property type="project" value="InterPro"/>
</dbReference>